<evidence type="ECO:0000313" key="2">
    <source>
        <dbReference type="EMBL" id="XCM77714.1"/>
    </source>
</evidence>
<feature type="transmembrane region" description="Helical" evidence="1">
    <location>
        <begin position="20"/>
        <end position="39"/>
    </location>
</feature>
<dbReference type="RefSeq" id="WP_354637408.1">
    <property type="nucleotide sequence ID" value="NZ_CP159872.1"/>
</dbReference>
<organism evidence="2">
    <name type="scientific">Kitasatospora camelliae</name>
    <dbReference type="NCBI Taxonomy" id="3156397"/>
    <lineage>
        <taxon>Bacteria</taxon>
        <taxon>Bacillati</taxon>
        <taxon>Actinomycetota</taxon>
        <taxon>Actinomycetes</taxon>
        <taxon>Kitasatosporales</taxon>
        <taxon>Streptomycetaceae</taxon>
        <taxon>Kitasatospora</taxon>
    </lineage>
</organism>
<dbReference type="EMBL" id="CP159872">
    <property type="protein sequence ID" value="XCM77714.1"/>
    <property type="molecule type" value="Genomic_DNA"/>
</dbReference>
<keyword evidence="1" id="KW-0472">Membrane</keyword>
<sequence>MTSTDVTSAADTDAPRHGHRFLLIGTGTVFAYHLALYFVPIHAFQMINKFGLDPHLRQTYLDDLAQHQDQQVYYSLFTEGHWPLQEIVDGTRTSLPVELERVTVDSAGKRTFTKILDETTATCRKEDVVHYQPLDATGYPDYLTYLAFGQGPEVHLAHQLAAPKNWDEVITTTQPSGFVQSDLDHATAVTIPSIKDPKNVVDTSPLTKGQSYEGQIGSRKVTFTVGRQGWWNNTSLNDQ</sequence>
<name>A0AAU8JQX7_9ACTN</name>
<protein>
    <submittedName>
        <fullName evidence="2">Uncharacterized protein</fullName>
    </submittedName>
</protein>
<proteinExistence type="predicted"/>
<dbReference type="AlphaFoldDB" id="A0AAU8JQX7"/>
<keyword evidence="1" id="KW-1133">Transmembrane helix</keyword>
<dbReference type="KEGG" id="kcm:ABWK59_01560"/>
<evidence type="ECO:0000256" key="1">
    <source>
        <dbReference type="SAM" id="Phobius"/>
    </source>
</evidence>
<accession>A0AAU8JQX7</accession>
<keyword evidence="1" id="KW-0812">Transmembrane</keyword>
<reference evidence="2" key="1">
    <citation type="submission" date="2024-06" db="EMBL/GenBank/DDBJ databases">
        <title>The genome sequences of Kitasatospora sp. strain HUAS MG31.</title>
        <authorList>
            <person name="Mo P."/>
        </authorList>
    </citation>
    <scope>NUCLEOTIDE SEQUENCE</scope>
    <source>
        <strain evidence="2">HUAS MG31</strain>
    </source>
</reference>
<gene>
    <name evidence="2" type="ORF">ABWK59_01560</name>
</gene>